<proteinExistence type="predicted"/>
<evidence type="ECO:0000313" key="2">
    <source>
        <dbReference type="Proteomes" id="UP000663828"/>
    </source>
</evidence>
<gene>
    <name evidence="1" type="ORF">XAT740_LOCUS22171</name>
</gene>
<comment type="caution">
    <text evidence="1">The sequence shown here is derived from an EMBL/GenBank/DDBJ whole genome shotgun (WGS) entry which is preliminary data.</text>
</comment>
<name>A0A814UDV5_ADIRI</name>
<evidence type="ECO:0008006" key="3">
    <source>
        <dbReference type="Google" id="ProtNLM"/>
    </source>
</evidence>
<dbReference type="EMBL" id="CAJNOR010001620">
    <property type="protein sequence ID" value="CAF1173573.1"/>
    <property type="molecule type" value="Genomic_DNA"/>
</dbReference>
<organism evidence="1 2">
    <name type="scientific">Adineta ricciae</name>
    <name type="common">Rotifer</name>
    <dbReference type="NCBI Taxonomy" id="249248"/>
    <lineage>
        <taxon>Eukaryota</taxon>
        <taxon>Metazoa</taxon>
        <taxon>Spiralia</taxon>
        <taxon>Gnathifera</taxon>
        <taxon>Rotifera</taxon>
        <taxon>Eurotatoria</taxon>
        <taxon>Bdelloidea</taxon>
        <taxon>Adinetida</taxon>
        <taxon>Adinetidae</taxon>
        <taxon>Adineta</taxon>
    </lineage>
</organism>
<dbReference type="AlphaFoldDB" id="A0A814UDV5"/>
<dbReference type="Proteomes" id="UP000663828">
    <property type="component" value="Unassembled WGS sequence"/>
</dbReference>
<accession>A0A814UDV5</accession>
<keyword evidence="2" id="KW-1185">Reference proteome</keyword>
<evidence type="ECO:0000313" key="1">
    <source>
        <dbReference type="EMBL" id="CAF1173573.1"/>
    </source>
</evidence>
<protein>
    <recommendedName>
        <fullName evidence="3">F-box domain-containing protein</fullName>
    </recommendedName>
</protein>
<reference evidence="1" key="1">
    <citation type="submission" date="2021-02" db="EMBL/GenBank/DDBJ databases">
        <authorList>
            <person name="Nowell W R."/>
        </authorList>
    </citation>
    <scope>NUCLEOTIDE SEQUENCE</scope>
</reference>
<sequence>MERVKRSQSSDKVYHDHLKRTKCDGIAFVMNTKFCYRSSLGKSSVFEQLSNEILYEIFEYLDHYHAFQCFYDLNQRFRNLFYSKLPINTHLRSISKAEFHYYLTHTIIPDADRIQSLQISHPFVVELFLSLSCVMTKFTRLSKVDIHMISVDSIEQIIDCLSSMSFLSSLTLSSIAKVKNVNEICFRIFRLSSLKYCSLSLPTLRKSVSGSITEDPTSPIECLIIKSAVYIEQVSYFLSFLPKLRRLSIDHLTAMPSPLVILENSPPPICSIYESYDAYNWEQTIRNSMPYLETFDLEYVHHMPVSEREQDEYHESISKFYGSFWREHGWFFERQDYPQFEIGVFYSRSLHKKRYDLLFHESLRTSWPLSSKNPMHHVYFRSIEIMKESTSYFPNATHLTLTEYLNVNDLHEFLPLQRLIELTLTPLKFPFEQLLKLLQFAPNLHKITLSCTIFDQVEDNLIQSNELFQNVSKTNMITTVIVHRTIVRCKLPVITTLFSRTRYLSLHLHKEILRPIILHLLPASNSRIPYLSTLCLSSQQNNLMKSLQTIMKSTNILPEYEMKTIGRNLYLWC</sequence>